<proteinExistence type="predicted"/>
<accession>A0ABU3DT91</accession>
<keyword evidence="1 2" id="KW-0812">Transmembrane</keyword>
<dbReference type="Pfam" id="PF15071">
    <property type="entry name" value="TMEM220"/>
    <property type="match status" value="1"/>
</dbReference>
<dbReference type="RefSeq" id="WP_311500240.1">
    <property type="nucleotide sequence ID" value="NZ_JAVRHN010000007.1"/>
</dbReference>
<gene>
    <name evidence="2" type="ORF">RM541_11225</name>
</gene>
<name>A0ABU3DT91_9FLAO</name>
<comment type="caution">
    <text evidence="2">The sequence shown here is derived from an EMBL/GenBank/DDBJ whole genome shotgun (WGS) entry which is preliminary data.</text>
</comment>
<dbReference type="InterPro" id="IPR029377">
    <property type="entry name" value="TMEM220"/>
</dbReference>
<sequence length="144" mass="17092">MNKENFSRPAHAKRSFRLRVSQVFFGLWSFLFLLFCYWQWNDPDPVIWMSIYSFAALMCGLAAVYRFYIPLLIFASVLGFIGSLYFFPNSVFEWLRQEWQQADLSMKTVEMEETREFFGLLIFSIVMGLAAYKGWCEKRKAIPE</sequence>
<evidence type="ECO:0000256" key="1">
    <source>
        <dbReference type="SAM" id="Phobius"/>
    </source>
</evidence>
<feature type="transmembrane region" description="Helical" evidence="1">
    <location>
        <begin position="71"/>
        <end position="88"/>
    </location>
</feature>
<dbReference type="EMBL" id="JAVRHN010000007">
    <property type="protein sequence ID" value="MDT0686941.1"/>
    <property type="molecule type" value="Genomic_DNA"/>
</dbReference>
<evidence type="ECO:0000313" key="3">
    <source>
        <dbReference type="Proteomes" id="UP001253848"/>
    </source>
</evidence>
<feature type="transmembrane region" description="Helical" evidence="1">
    <location>
        <begin position="46"/>
        <end position="64"/>
    </location>
</feature>
<feature type="transmembrane region" description="Helical" evidence="1">
    <location>
        <begin position="20"/>
        <end position="40"/>
    </location>
</feature>
<protein>
    <submittedName>
        <fullName evidence="2">Transmembrane 220 family protein</fullName>
    </submittedName>
</protein>
<feature type="transmembrane region" description="Helical" evidence="1">
    <location>
        <begin position="117"/>
        <end position="135"/>
    </location>
</feature>
<keyword evidence="1" id="KW-1133">Transmembrane helix</keyword>
<keyword evidence="1" id="KW-0472">Membrane</keyword>
<organism evidence="2 3">
    <name type="scientific">Autumnicola psychrophila</name>
    <dbReference type="NCBI Taxonomy" id="3075592"/>
    <lineage>
        <taxon>Bacteria</taxon>
        <taxon>Pseudomonadati</taxon>
        <taxon>Bacteroidota</taxon>
        <taxon>Flavobacteriia</taxon>
        <taxon>Flavobacteriales</taxon>
        <taxon>Flavobacteriaceae</taxon>
        <taxon>Autumnicola</taxon>
    </lineage>
</organism>
<evidence type="ECO:0000313" key="2">
    <source>
        <dbReference type="EMBL" id="MDT0686941.1"/>
    </source>
</evidence>
<keyword evidence="3" id="KW-1185">Reference proteome</keyword>
<dbReference type="Proteomes" id="UP001253848">
    <property type="component" value="Unassembled WGS sequence"/>
</dbReference>
<reference evidence="2 3" key="1">
    <citation type="submission" date="2023-09" db="EMBL/GenBank/DDBJ databases">
        <authorList>
            <person name="Rey-Velasco X."/>
        </authorList>
    </citation>
    <scope>NUCLEOTIDE SEQUENCE [LARGE SCALE GENOMIC DNA]</scope>
    <source>
        <strain evidence="2 3">F225</strain>
    </source>
</reference>